<proteinExistence type="predicted"/>
<dbReference type="OrthoDB" id="3261131at2759"/>
<dbReference type="EMBL" id="CAJVPI010002901">
    <property type="protein sequence ID" value="CAG8651158.1"/>
    <property type="molecule type" value="Genomic_DNA"/>
</dbReference>
<evidence type="ECO:0000313" key="2">
    <source>
        <dbReference type="EMBL" id="CAG8651158.1"/>
    </source>
</evidence>
<accession>A0A9N9DX08</accession>
<evidence type="ECO:0000313" key="3">
    <source>
        <dbReference type="Proteomes" id="UP000789739"/>
    </source>
</evidence>
<evidence type="ECO:0000256" key="1">
    <source>
        <dbReference type="SAM" id="Coils"/>
    </source>
</evidence>
<protein>
    <submittedName>
        <fullName evidence="2">2339_t:CDS:1</fullName>
    </submittedName>
</protein>
<feature type="coiled-coil region" evidence="1">
    <location>
        <begin position="4"/>
        <end position="31"/>
    </location>
</feature>
<name>A0A9N9DX08_9GLOM</name>
<dbReference type="Proteomes" id="UP000789739">
    <property type="component" value="Unassembled WGS sequence"/>
</dbReference>
<keyword evidence="3" id="KW-1185">Reference proteome</keyword>
<organism evidence="2 3">
    <name type="scientific">Paraglomus brasilianum</name>
    <dbReference type="NCBI Taxonomy" id="144538"/>
    <lineage>
        <taxon>Eukaryota</taxon>
        <taxon>Fungi</taxon>
        <taxon>Fungi incertae sedis</taxon>
        <taxon>Mucoromycota</taxon>
        <taxon>Glomeromycotina</taxon>
        <taxon>Glomeromycetes</taxon>
        <taxon>Paraglomerales</taxon>
        <taxon>Paraglomeraceae</taxon>
        <taxon>Paraglomus</taxon>
    </lineage>
</organism>
<dbReference type="InterPro" id="IPR011009">
    <property type="entry name" value="Kinase-like_dom_sf"/>
</dbReference>
<reference evidence="2" key="1">
    <citation type="submission" date="2021-06" db="EMBL/GenBank/DDBJ databases">
        <authorList>
            <person name="Kallberg Y."/>
            <person name="Tangrot J."/>
            <person name="Rosling A."/>
        </authorList>
    </citation>
    <scope>NUCLEOTIDE SEQUENCE</scope>
    <source>
        <strain evidence="2">BR232B</strain>
    </source>
</reference>
<gene>
    <name evidence="2" type="ORF">PBRASI_LOCUS10276</name>
</gene>
<dbReference type="SUPFAM" id="SSF56112">
    <property type="entry name" value="Protein kinase-like (PK-like)"/>
    <property type="match status" value="1"/>
</dbReference>
<dbReference type="AlphaFoldDB" id="A0A9N9DX08"/>
<sequence length="530" mass="60328">MATFEYYQQQLKDAKNELDKANAALDKANAAKLCSSFFSLNITAGLVKKRKAGEGLSLDSPAQRKQCLEQIPKMAPSSLAMLANIKDFLPEKLTTTPPTFYSNRPTQDYASFPAALLHPVFGQFQHDREHYKPKRKDNMLLQELSMQMVRFYDHERERARVFREILENNYSIQLMAAEVDNSSSCTDGHMQEKGNVCVISEAKNELGLGGKDPYFQGGFYYVELIRRHAYERINSVLPCILIFYAGPNFGFAALAMTDAKIHLAPLTPLIPLYTEPHDYFMHKMAAQAFGAFRRAVKQLKKYYNEGNAQIQNPLPVSPESLEFPYIREFIPIQGGEGATPIQFKYTGQHPSKKLIFYGETEKGGQICIKFTRRYSSETHQYCASLRAAPVLHACQMIIGGWYLVVMDAINPNEHRVYSERHMDNFPSTVGLGRKIREVVTQLHNRNMVHGDLRDTNIIVANDGSFMLIDFDWSGIEGQVRYPPLVNCVDIQRPDNVLDGNLIMRQDDVYMLDRLFPLPAVDAMDMMEMPD</sequence>
<keyword evidence="1" id="KW-0175">Coiled coil</keyword>
<comment type="caution">
    <text evidence="2">The sequence shown here is derived from an EMBL/GenBank/DDBJ whole genome shotgun (WGS) entry which is preliminary data.</text>
</comment>
<dbReference type="Gene3D" id="1.10.510.10">
    <property type="entry name" value="Transferase(Phosphotransferase) domain 1"/>
    <property type="match status" value="1"/>
</dbReference>